<comment type="subcellular location">
    <subcellularLocation>
        <location evidence="1 8">Cytoplasm</location>
    </subcellularLocation>
</comment>
<evidence type="ECO:0000256" key="4">
    <source>
        <dbReference type="ARBA" id="ARBA00022694"/>
    </source>
</evidence>
<evidence type="ECO:0000256" key="7">
    <source>
        <dbReference type="ARBA" id="ARBA00048539"/>
    </source>
</evidence>
<keyword evidence="2 8" id="KW-0963">Cytoplasm</keyword>
<evidence type="ECO:0000256" key="2">
    <source>
        <dbReference type="ARBA" id="ARBA00022490"/>
    </source>
</evidence>
<evidence type="ECO:0000313" key="11">
    <source>
        <dbReference type="EMBL" id="MCR9037219.1"/>
    </source>
</evidence>
<evidence type="ECO:0000256" key="3">
    <source>
        <dbReference type="ARBA" id="ARBA00022598"/>
    </source>
</evidence>
<dbReference type="Gene3D" id="1.20.59.20">
    <property type="match status" value="1"/>
</dbReference>
<dbReference type="InterPro" id="IPR014729">
    <property type="entry name" value="Rossmann-like_a/b/a_fold"/>
</dbReference>
<evidence type="ECO:0000256" key="6">
    <source>
        <dbReference type="ARBA" id="ARBA00022840"/>
    </source>
</evidence>
<evidence type="ECO:0000256" key="8">
    <source>
        <dbReference type="HAMAP-Rule" id="MF_01161"/>
    </source>
</evidence>
<dbReference type="NCBIfam" id="TIGR02432">
    <property type="entry name" value="lysidine_TilS_N"/>
    <property type="match status" value="1"/>
</dbReference>
<dbReference type="Pfam" id="PF09179">
    <property type="entry name" value="TilS"/>
    <property type="match status" value="1"/>
</dbReference>
<dbReference type="Gene3D" id="3.40.50.620">
    <property type="entry name" value="HUPs"/>
    <property type="match status" value="1"/>
</dbReference>
<dbReference type="SUPFAM" id="SSF82829">
    <property type="entry name" value="MesJ substrate recognition domain-like"/>
    <property type="match status" value="1"/>
</dbReference>
<dbReference type="GO" id="GO:0032267">
    <property type="term" value="F:tRNA(Ile)-lysidine synthase activity"/>
    <property type="evidence" value="ECO:0007669"/>
    <property type="project" value="UniProtKB-EC"/>
</dbReference>
<reference evidence="11 12" key="1">
    <citation type="submission" date="2022-08" db="EMBL/GenBank/DDBJ databases">
        <title>Tractidigestivibacter montrealensis type strain KD21.</title>
        <authorList>
            <person name="Diop K."/>
            <person name="Richard C."/>
            <person name="Routy B."/>
        </authorList>
    </citation>
    <scope>NUCLEOTIDE SEQUENCE [LARGE SCALE GENOMIC DNA]</scope>
    <source>
        <strain evidence="11 12">KD21</strain>
    </source>
</reference>
<dbReference type="Pfam" id="PF01171">
    <property type="entry name" value="ATP_bind_3"/>
    <property type="match status" value="1"/>
</dbReference>
<evidence type="ECO:0000256" key="9">
    <source>
        <dbReference type="SAM" id="MobiDB-lite"/>
    </source>
</evidence>
<feature type="binding site" evidence="8">
    <location>
        <begin position="37"/>
        <end position="42"/>
    </location>
    <ligand>
        <name>ATP</name>
        <dbReference type="ChEBI" id="CHEBI:30616"/>
    </ligand>
</feature>
<dbReference type="InterPro" id="IPR012094">
    <property type="entry name" value="tRNA_Ile_lys_synt"/>
</dbReference>
<proteinExistence type="inferred from homology"/>
<keyword evidence="12" id="KW-1185">Reference proteome</keyword>
<dbReference type="InterPro" id="IPR012795">
    <property type="entry name" value="tRNA_Ile_lys_synt_N"/>
</dbReference>
<name>A0ABT1ZAJ6_9ACTN</name>
<keyword evidence="6 8" id="KW-0067">ATP-binding</keyword>
<feature type="domain" description="Lysidine-tRNA(Ile) synthetase C-terminal" evidence="10">
    <location>
        <begin position="429"/>
        <end position="504"/>
    </location>
</feature>
<sequence>MPSVARRYGSGDAAGPFERPSRSTDDALRAPVVLMVSGGADSTALLVLAATSALDIEDGRGRAHIARERLHVLHVNHRLRGIDADEDEEFVRDLAARYGIPCTIRRVDVAALAAASPDGNVENAGREVRYSEATRLANELSAQLGTPRSAARILTAHTANDRAETFVMNAIRGTGASGLSSIPRRRNRVVRPLLDRTHDELCEFLRMRGIVWREDDTNADTRYLRAYVRHEVMPVLERRNPRVVASLSTTCDILSDEDAYLTAVAARTLRDLTRRTGEGALALDAARLSACEVAIARRVVRAAILEVCPDARLEARHIAQVLTLVAAGAGSASIPMGAEARVEYGLLFLRARAPKAHDFAGWLEVPGELPLGDPRPGRTSAHLSARLLPAPDGADIPALALSHGREWAGTSVLLDASACGIDASMGGRLWVDSPHPGDVLCPLGMHGQSKKVSDLLNEARIPAAERPLVPVVRTSPTGPVVWVAGIRADERARCTSRTSHLLELSLRTA</sequence>
<keyword evidence="4 8" id="KW-0819">tRNA processing</keyword>
<dbReference type="InterPro" id="IPR012796">
    <property type="entry name" value="Lysidine-tRNA-synth_C"/>
</dbReference>
<dbReference type="RefSeq" id="WP_258499633.1">
    <property type="nucleotide sequence ID" value="NZ_JANSKA010000007.1"/>
</dbReference>
<keyword evidence="5 8" id="KW-0547">Nucleotide-binding</keyword>
<evidence type="ECO:0000259" key="10">
    <source>
        <dbReference type="SMART" id="SM00977"/>
    </source>
</evidence>
<evidence type="ECO:0000256" key="5">
    <source>
        <dbReference type="ARBA" id="ARBA00022741"/>
    </source>
</evidence>
<dbReference type="NCBIfam" id="TIGR02433">
    <property type="entry name" value="lysidine_TilS_C"/>
    <property type="match status" value="1"/>
</dbReference>
<dbReference type="Proteomes" id="UP001204320">
    <property type="component" value="Unassembled WGS sequence"/>
</dbReference>
<accession>A0ABT1ZAJ6</accession>
<dbReference type="InterPro" id="IPR011063">
    <property type="entry name" value="TilS/TtcA_N"/>
</dbReference>
<evidence type="ECO:0000256" key="1">
    <source>
        <dbReference type="ARBA" id="ARBA00004496"/>
    </source>
</evidence>
<organism evidence="11 12">
    <name type="scientific">Tractidigestivibacter montrealensis</name>
    <dbReference type="NCBI Taxonomy" id="2972466"/>
    <lineage>
        <taxon>Bacteria</taxon>
        <taxon>Bacillati</taxon>
        <taxon>Actinomycetota</taxon>
        <taxon>Coriobacteriia</taxon>
        <taxon>Coriobacteriales</taxon>
        <taxon>Atopobiaceae</taxon>
        <taxon>Tractidigestivibacter</taxon>
    </lineage>
</organism>
<feature type="region of interest" description="Disordered" evidence="9">
    <location>
        <begin position="1"/>
        <end position="23"/>
    </location>
</feature>
<dbReference type="EMBL" id="JANSKA010000007">
    <property type="protein sequence ID" value="MCR9037219.1"/>
    <property type="molecule type" value="Genomic_DNA"/>
</dbReference>
<dbReference type="EC" id="6.3.4.19" evidence="8"/>
<evidence type="ECO:0000313" key="12">
    <source>
        <dbReference type="Proteomes" id="UP001204320"/>
    </source>
</evidence>
<dbReference type="PANTHER" id="PTHR43033:SF1">
    <property type="entry name" value="TRNA(ILE)-LYSIDINE SYNTHASE-RELATED"/>
    <property type="match status" value="1"/>
</dbReference>
<dbReference type="SUPFAM" id="SSF52402">
    <property type="entry name" value="Adenine nucleotide alpha hydrolases-like"/>
    <property type="match status" value="1"/>
</dbReference>
<comment type="catalytic activity">
    <reaction evidence="7 8">
        <text>cytidine(34) in tRNA(Ile2) + L-lysine + ATP = lysidine(34) in tRNA(Ile2) + AMP + diphosphate + H(+)</text>
        <dbReference type="Rhea" id="RHEA:43744"/>
        <dbReference type="Rhea" id="RHEA-COMP:10625"/>
        <dbReference type="Rhea" id="RHEA-COMP:10670"/>
        <dbReference type="ChEBI" id="CHEBI:15378"/>
        <dbReference type="ChEBI" id="CHEBI:30616"/>
        <dbReference type="ChEBI" id="CHEBI:32551"/>
        <dbReference type="ChEBI" id="CHEBI:33019"/>
        <dbReference type="ChEBI" id="CHEBI:82748"/>
        <dbReference type="ChEBI" id="CHEBI:83665"/>
        <dbReference type="ChEBI" id="CHEBI:456215"/>
        <dbReference type="EC" id="6.3.4.19"/>
    </reaction>
</comment>
<keyword evidence="3 8" id="KW-0436">Ligase</keyword>
<dbReference type="InterPro" id="IPR015262">
    <property type="entry name" value="tRNA_Ile_lys_synt_subst-bd"/>
</dbReference>
<comment type="function">
    <text evidence="8">Ligates lysine onto the cytidine present at position 34 of the AUA codon-specific tRNA(Ile) that contains the anticodon CAU, in an ATP-dependent manner. Cytidine is converted to lysidine, thus changing the amino acid specificity of the tRNA from methionine to isoleucine.</text>
</comment>
<comment type="similarity">
    <text evidence="8">Belongs to the tRNA(Ile)-lysidine synthase family.</text>
</comment>
<comment type="domain">
    <text evidence="8">The N-terminal region contains the highly conserved SGGXDS motif, predicted to be a P-loop motif involved in ATP binding.</text>
</comment>
<dbReference type="CDD" id="cd01992">
    <property type="entry name" value="TilS_N"/>
    <property type="match status" value="1"/>
</dbReference>
<comment type="caution">
    <text evidence="11">The sequence shown here is derived from an EMBL/GenBank/DDBJ whole genome shotgun (WGS) entry which is preliminary data.</text>
</comment>
<dbReference type="SUPFAM" id="SSF56037">
    <property type="entry name" value="PheT/TilS domain"/>
    <property type="match status" value="1"/>
</dbReference>
<dbReference type="SMART" id="SM00977">
    <property type="entry name" value="TilS_C"/>
    <property type="match status" value="1"/>
</dbReference>
<gene>
    <name evidence="8 11" type="primary">tilS</name>
    <name evidence="11" type="ORF">NVS32_09690</name>
</gene>
<protein>
    <recommendedName>
        <fullName evidence="8">tRNA(Ile)-lysidine synthase</fullName>
        <ecNumber evidence="8">6.3.4.19</ecNumber>
    </recommendedName>
    <alternativeName>
        <fullName evidence="8">tRNA(Ile)-2-lysyl-cytidine synthase</fullName>
    </alternativeName>
    <alternativeName>
        <fullName evidence="8">tRNA(Ile)-lysidine synthetase</fullName>
    </alternativeName>
</protein>
<dbReference type="PANTHER" id="PTHR43033">
    <property type="entry name" value="TRNA(ILE)-LYSIDINE SYNTHASE-RELATED"/>
    <property type="match status" value="1"/>
</dbReference>
<dbReference type="Pfam" id="PF11734">
    <property type="entry name" value="TilS_C"/>
    <property type="match status" value="1"/>
</dbReference>
<dbReference type="HAMAP" id="MF_01161">
    <property type="entry name" value="tRNA_Ile_lys_synt"/>
    <property type="match status" value="1"/>
</dbReference>